<feature type="non-terminal residue" evidence="2">
    <location>
        <position position="1"/>
    </location>
</feature>
<reference evidence="2" key="1">
    <citation type="submission" date="2020-05" db="EMBL/GenBank/DDBJ databases">
        <title>Phylogenomic resolution of chytrid fungi.</title>
        <authorList>
            <person name="Stajich J.E."/>
            <person name="Amses K."/>
            <person name="Simmons R."/>
            <person name="Seto K."/>
            <person name="Myers J."/>
            <person name="Bonds A."/>
            <person name="Quandt C.A."/>
            <person name="Barry K."/>
            <person name="Liu P."/>
            <person name="Grigoriev I."/>
            <person name="Longcore J.E."/>
            <person name="James T.Y."/>
        </authorList>
    </citation>
    <scope>NUCLEOTIDE SEQUENCE</scope>
    <source>
        <strain evidence="2">JEL0318</strain>
    </source>
</reference>
<proteinExistence type="predicted"/>
<dbReference type="Proteomes" id="UP001212841">
    <property type="component" value="Unassembled WGS sequence"/>
</dbReference>
<evidence type="ECO:0000313" key="2">
    <source>
        <dbReference type="EMBL" id="KAJ3026076.1"/>
    </source>
</evidence>
<accession>A0AAD5RZQ2</accession>
<name>A0AAD5RZQ2_9FUNG</name>
<sequence length="51" mass="5738">GKKITMKPFSTPGRIGDEITESTLERRMTSLQRSKTTVGRLPSQYGRGRNL</sequence>
<evidence type="ECO:0000313" key="3">
    <source>
        <dbReference type="Proteomes" id="UP001212841"/>
    </source>
</evidence>
<organism evidence="2 3">
    <name type="scientific">Rhizophlyctis rosea</name>
    <dbReference type="NCBI Taxonomy" id="64517"/>
    <lineage>
        <taxon>Eukaryota</taxon>
        <taxon>Fungi</taxon>
        <taxon>Fungi incertae sedis</taxon>
        <taxon>Chytridiomycota</taxon>
        <taxon>Chytridiomycota incertae sedis</taxon>
        <taxon>Chytridiomycetes</taxon>
        <taxon>Rhizophlyctidales</taxon>
        <taxon>Rhizophlyctidaceae</taxon>
        <taxon>Rhizophlyctis</taxon>
    </lineage>
</organism>
<evidence type="ECO:0000256" key="1">
    <source>
        <dbReference type="SAM" id="MobiDB-lite"/>
    </source>
</evidence>
<dbReference type="AlphaFoldDB" id="A0AAD5RZQ2"/>
<feature type="region of interest" description="Disordered" evidence="1">
    <location>
        <begin position="29"/>
        <end position="51"/>
    </location>
</feature>
<comment type="caution">
    <text evidence="2">The sequence shown here is derived from an EMBL/GenBank/DDBJ whole genome shotgun (WGS) entry which is preliminary data.</text>
</comment>
<keyword evidence="3" id="KW-1185">Reference proteome</keyword>
<protein>
    <submittedName>
        <fullName evidence="2">Uncharacterized protein</fullName>
    </submittedName>
</protein>
<gene>
    <name evidence="2" type="ORF">HK097_006533</name>
</gene>
<dbReference type="EMBL" id="JADGJD010003056">
    <property type="protein sequence ID" value="KAJ3026076.1"/>
    <property type="molecule type" value="Genomic_DNA"/>
</dbReference>